<sequence>MNTSDLPAAAGPLTRWDFGVEGMTCASCSTRVEKALARLPGVASASVNLATERAAVEADATVDAAALQAAVEKAGYAMKPQALRLNIEGMTCASCVARVEKALNRVPGVLSASVNLATESADIVSAADNLVALQAAVERAGYRATLPAVTPEVAPRGALPEWWPVALAIALSLPLALPMVGMLWGAHWMLPGGLQFLLATPVQFWLGARFYVAGWKALRAGSGNMDLLVALGTSAAWGLSVWLWLTAAPGTMPHLYFEASAVVITLVLLGKWLETRAKRQTTDAIRALNALRPDTARVRRDGIEIELPLAQIVVGDEVVIRPGERVPVDGDIVDGASQVDESLITGESLPVARQVGDRVTGGAVNGEGRLMVRTRAIGAETVLARIVRLVESAQAKKAPIQRLVDRVSAVFVPVVIGLALLTFGGWMIAGASAETALLNAVAVLVIACPCALGLATPTAIMVGTGAAARHGILIKDAEALEIAHRVSVVAFDKTGTLTEGRPELVAAEPADGARSQLLARAAALQAGSEHPLARAVTAAAVREGVTVPPADALTAVAGRGIAATVEGRALKLGSSRFMDELGVDLSPLADRAAQLQADGRTVSWLADLGDLGDSPRLLGLLAFGDTLKPSAADAVRRLQAAGVRTVLVSGDNRGAAAAVAAQLAIDDVRAEVLPEHKAEVVAELKQGGAVVAMVGDGINDAPALAAADVGIAMSTGTDVAMHAAGITLMQGDPARVADALDISRRTWAKIRQNLFWAFAYNVVGIPLAAAGMLNPVIAGAAMAFSSFSVVSNALLLRRWKPEGGAR</sequence>
<dbReference type="STRING" id="1000565.METUNv1_00490"/>
<dbReference type="GO" id="GO:0055070">
    <property type="term" value="P:copper ion homeostasis"/>
    <property type="evidence" value="ECO:0007669"/>
    <property type="project" value="TreeGrafter"/>
</dbReference>
<dbReference type="InterPro" id="IPR036163">
    <property type="entry name" value="HMA_dom_sf"/>
</dbReference>
<feature type="transmembrane region" description="Helical" evidence="18">
    <location>
        <begin position="251"/>
        <end position="270"/>
    </location>
</feature>
<keyword evidence="12" id="KW-0460">Magnesium</keyword>
<dbReference type="Gene3D" id="3.40.1110.10">
    <property type="entry name" value="Calcium-transporting ATPase, cytoplasmic domain N"/>
    <property type="match status" value="1"/>
</dbReference>
<evidence type="ECO:0000256" key="14">
    <source>
        <dbReference type="ARBA" id="ARBA00022989"/>
    </source>
</evidence>
<feature type="domain" description="HMA" evidence="19">
    <location>
        <begin position="81"/>
        <end position="145"/>
    </location>
</feature>
<evidence type="ECO:0000313" key="21">
    <source>
        <dbReference type="Proteomes" id="UP000005019"/>
    </source>
</evidence>
<dbReference type="CDD" id="cd02094">
    <property type="entry name" value="P-type_ATPase_Cu-like"/>
    <property type="match status" value="1"/>
</dbReference>
<keyword evidence="16" id="KW-0406">Ion transport</keyword>
<dbReference type="AlphaFoldDB" id="F5R854"/>
<evidence type="ECO:0000256" key="10">
    <source>
        <dbReference type="ARBA" id="ARBA00022796"/>
    </source>
</evidence>
<evidence type="ECO:0000256" key="12">
    <source>
        <dbReference type="ARBA" id="ARBA00022842"/>
    </source>
</evidence>
<dbReference type="InterPro" id="IPR036412">
    <property type="entry name" value="HAD-like_sf"/>
</dbReference>
<dbReference type="Pfam" id="PF00702">
    <property type="entry name" value="Hydrolase"/>
    <property type="match status" value="1"/>
</dbReference>
<keyword evidence="11 18" id="KW-0067">ATP-binding</keyword>
<dbReference type="Gene3D" id="3.40.50.1000">
    <property type="entry name" value="HAD superfamily/HAD-like"/>
    <property type="match status" value="1"/>
</dbReference>
<evidence type="ECO:0000256" key="8">
    <source>
        <dbReference type="ARBA" id="ARBA00022737"/>
    </source>
</evidence>
<evidence type="ECO:0000256" key="6">
    <source>
        <dbReference type="ARBA" id="ARBA00022692"/>
    </source>
</evidence>
<dbReference type="InterPro" id="IPR059000">
    <property type="entry name" value="ATPase_P-type_domA"/>
</dbReference>
<dbReference type="InterPro" id="IPR027256">
    <property type="entry name" value="P-typ_ATPase_IB"/>
</dbReference>
<keyword evidence="6 18" id="KW-0812">Transmembrane</keyword>
<dbReference type="GO" id="GO:0005507">
    <property type="term" value="F:copper ion binding"/>
    <property type="evidence" value="ECO:0007669"/>
    <property type="project" value="InterPro"/>
</dbReference>
<dbReference type="InterPro" id="IPR023214">
    <property type="entry name" value="HAD_sf"/>
</dbReference>
<dbReference type="GO" id="GO:0005524">
    <property type="term" value="F:ATP binding"/>
    <property type="evidence" value="ECO:0007669"/>
    <property type="project" value="UniProtKB-UniRule"/>
</dbReference>
<evidence type="ECO:0000256" key="2">
    <source>
        <dbReference type="ARBA" id="ARBA00006024"/>
    </source>
</evidence>
<keyword evidence="17 18" id="KW-0472">Membrane</keyword>
<dbReference type="FunFam" id="2.70.150.10:FF:000020">
    <property type="entry name" value="Copper-exporting P-type ATPase A"/>
    <property type="match status" value="1"/>
</dbReference>
<dbReference type="PROSITE" id="PS50846">
    <property type="entry name" value="HMA_2"/>
    <property type="match status" value="2"/>
</dbReference>
<reference evidence="20 21" key="1">
    <citation type="journal article" date="2011" name="J. Bacteriol.">
        <title>Genome sequence of Methyloversatilis universalis FAM5T, a methylotrophic representative of the order Rhodocyclales.</title>
        <authorList>
            <person name="Kittichotirat W."/>
            <person name="Good N.M."/>
            <person name="Hall R."/>
            <person name="Bringel F."/>
            <person name="Lajus A."/>
            <person name="Medigue C."/>
            <person name="Smalley N.E."/>
            <person name="Beck D."/>
            <person name="Bumgarner R."/>
            <person name="Vuilleumier S."/>
            <person name="Kalyuzhnaya M.G."/>
        </authorList>
    </citation>
    <scope>NUCLEOTIDE SEQUENCE [LARGE SCALE GENOMIC DNA]</scope>
    <source>
        <strain evidence="21">ATCC BAA-1314 / JCM 13912 / FAM5</strain>
    </source>
</reference>
<dbReference type="InterPro" id="IPR017969">
    <property type="entry name" value="Heavy-metal-associated_CS"/>
</dbReference>
<dbReference type="SUPFAM" id="SSF81653">
    <property type="entry name" value="Calcium ATPase, transduction domain A"/>
    <property type="match status" value="1"/>
</dbReference>
<keyword evidence="14 18" id="KW-1133">Transmembrane helix</keyword>
<dbReference type="PROSITE" id="PS00154">
    <property type="entry name" value="ATPASE_E1_E2"/>
    <property type="match status" value="1"/>
</dbReference>
<comment type="similarity">
    <text evidence="2 18">Belongs to the cation transport ATPase (P-type) (TC 3.A.3) family. Type IB subfamily.</text>
</comment>
<keyword evidence="5 18" id="KW-1003">Cell membrane</keyword>
<dbReference type="NCBIfam" id="TIGR01511">
    <property type="entry name" value="ATPase-IB1_Cu"/>
    <property type="match status" value="1"/>
</dbReference>
<dbReference type="Pfam" id="PF00403">
    <property type="entry name" value="HMA"/>
    <property type="match status" value="2"/>
</dbReference>
<evidence type="ECO:0000256" key="15">
    <source>
        <dbReference type="ARBA" id="ARBA00023008"/>
    </source>
</evidence>
<dbReference type="SFLD" id="SFLDG00002">
    <property type="entry name" value="C1.7:_P-type_atpase_like"/>
    <property type="match status" value="1"/>
</dbReference>
<keyword evidence="7 18" id="KW-0479">Metal-binding</keyword>
<dbReference type="InterPro" id="IPR023298">
    <property type="entry name" value="ATPase_P-typ_TM_dom_sf"/>
</dbReference>
<evidence type="ECO:0000256" key="1">
    <source>
        <dbReference type="ARBA" id="ARBA00004651"/>
    </source>
</evidence>
<dbReference type="PRINTS" id="PR00943">
    <property type="entry name" value="CUATPASE"/>
</dbReference>
<keyword evidence="10" id="KW-0187">Copper transport</keyword>
<keyword evidence="9 18" id="KW-0547">Nucleotide-binding</keyword>
<dbReference type="PANTHER" id="PTHR43520:SF8">
    <property type="entry name" value="P-TYPE CU(+) TRANSPORTER"/>
    <property type="match status" value="1"/>
</dbReference>
<dbReference type="InterPro" id="IPR023299">
    <property type="entry name" value="ATPase_P-typ_cyto_dom_N"/>
</dbReference>
<evidence type="ECO:0000256" key="16">
    <source>
        <dbReference type="ARBA" id="ARBA00023065"/>
    </source>
</evidence>
<keyword evidence="21" id="KW-1185">Reference proteome</keyword>
<feature type="transmembrane region" description="Helical" evidence="18">
    <location>
        <begin position="407"/>
        <end position="429"/>
    </location>
</feature>
<dbReference type="InterPro" id="IPR006121">
    <property type="entry name" value="HMA_dom"/>
</dbReference>
<evidence type="ECO:0000256" key="13">
    <source>
        <dbReference type="ARBA" id="ARBA00022967"/>
    </source>
</evidence>
<dbReference type="InterPro" id="IPR018303">
    <property type="entry name" value="ATPase_P-typ_P_site"/>
</dbReference>
<accession>F5R854</accession>
<feature type="transmembrane region" description="Helical" evidence="18">
    <location>
        <begin position="753"/>
        <end position="770"/>
    </location>
</feature>
<keyword evidence="4" id="KW-0813">Transport</keyword>
<feature type="transmembrane region" description="Helical" evidence="18">
    <location>
        <begin position="196"/>
        <end position="215"/>
    </location>
</feature>
<feature type="transmembrane region" description="Helical" evidence="18">
    <location>
        <begin position="435"/>
        <end position="455"/>
    </location>
</feature>
<feature type="transmembrane region" description="Helical" evidence="18">
    <location>
        <begin position="162"/>
        <end position="184"/>
    </location>
</feature>
<feature type="domain" description="HMA" evidence="19">
    <location>
        <begin position="14"/>
        <end position="79"/>
    </location>
</feature>
<gene>
    <name evidence="20" type="ORF">METUNv1_00490</name>
</gene>
<evidence type="ECO:0000259" key="19">
    <source>
        <dbReference type="PROSITE" id="PS50846"/>
    </source>
</evidence>
<dbReference type="NCBIfam" id="TIGR01525">
    <property type="entry name" value="ATPase-IB_hvy"/>
    <property type="match status" value="1"/>
</dbReference>
<evidence type="ECO:0000256" key="3">
    <source>
        <dbReference type="ARBA" id="ARBA00012517"/>
    </source>
</evidence>
<dbReference type="SFLD" id="SFLDS00003">
    <property type="entry name" value="Haloacid_Dehalogenase"/>
    <property type="match status" value="1"/>
</dbReference>
<evidence type="ECO:0000256" key="17">
    <source>
        <dbReference type="ARBA" id="ARBA00023136"/>
    </source>
</evidence>
<protein>
    <recommendedName>
        <fullName evidence="3">P-type Cu(+) transporter</fullName>
        <ecNumber evidence="3">7.2.2.8</ecNumber>
    </recommendedName>
</protein>
<dbReference type="RefSeq" id="WP_008058464.1">
    <property type="nucleotide sequence ID" value="NZ_AFHG01000029.1"/>
</dbReference>
<dbReference type="Gene3D" id="3.30.70.100">
    <property type="match status" value="2"/>
</dbReference>
<keyword evidence="15" id="KW-0186">Copper</keyword>
<keyword evidence="13" id="KW-1278">Translocase</keyword>
<dbReference type="GO" id="GO:0060003">
    <property type="term" value="P:copper ion export"/>
    <property type="evidence" value="ECO:0007669"/>
    <property type="project" value="UniProtKB-ARBA"/>
</dbReference>
<feature type="transmembrane region" description="Helical" evidence="18">
    <location>
        <begin position="776"/>
        <end position="796"/>
    </location>
</feature>
<dbReference type="PANTHER" id="PTHR43520">
    <property type="entry name" value="ATP7, ISOFORM B"/>
    <property type="match status" value="1"/>
</dbReference>
<dbReference type="SUPFAM" id="SSF56784">
    <property type="entry name" value="HAD-like"/>
    <property type="match status" value="1"/>
</dbReference>
<evidence type="ECO:0000313" key="20">
    <source>
        <dbReference type="EMBL" id="EGK73312.1"/>
    </source>
</evidence>
<dbReference type="PROSITE" id="PS01047">
    <property type="entry name" value="HMA_1"/>
    <property type="match status" value="2"/>
</dbReference>
<dbReference type="OrthoDB" id="8552577at2"/>
<dbReference type="Gene3D" id="2.70.150.10">
    <property type="entry name" value="Calcium-transporting ATPase, cytoplasmic transduction domain A"/>
    <property type="match status" value="1"/>
</dbReference>
<evidence type="ECO:0000256" key="11">
    <source>
        <dbReference type="ARBA" id="ARBA00022840"/>
    </source>
</evidence>
<feature type="transmembrane region" description="Helical" evidence="18">
    <location>
        <begin position="227"/>
        <end position="245"/>
    </location>
</feature>
<dbReference type="NCBIfam" id="TIGR01494">
    <property type="entry name" value="ATPase_P-type"/>
    <property type="match status" value="1"/>
</dbReference>
<dbReference type="InterPro" id="IPR044492">
    <property type="entry name" value="P_typ_ATPase_HD_dom"/>
</dbReference>
<dbReference type="GO" id="GO:0043682">
    <property type="term" value="F:P-type divalent copper transporter activity"/>
    <property type="evidence" value="ECO:0007669"/>
    <property type="project" value="TreeGrafter"/>
</dbReference>
<dbReference type="SUPFAM" id="SSF81665">
    <property type="entry name" value="Calcium ATPase, transmembrane domain M"/>
    <property type="match status" value="1"/>
</dbReference>
<dbReference type="PRINTS" id="PR00119">
    <property type="entry name" value="CATATPASE"/>
</dbReference>
<dbReference type="InterPro" id="IPR001757">
    <property type="entry name" value="P_typ_ATPase"/>
</dbReference>
<dbReference type="CDD" id="cd00371">
    <property type="entry name" value="HMA"/>
    <property type="match status" value="2"/>
</dbReference>
<proteinExistence type="inferred from homology"/>
<dbReference type="Pfam" id="PF00122">
    <property type="entry name" value="E1-E2_ATPase"/>
    <property type="match status" value="1"/>
</dbReference>
<dbReference type="GO" id="GO:0016887">
    <property type="term" value="F:ATP hydrolysis activity"/>
    <property type="evidence" value="ECO:0007669"/>
    <property type="project" value="InterPro"/>
</dbReference>
<evidence type="ECO:0000256" key="4">
    <source>
        <dbReference type="ARBA" id="ARBA00022448"/>
    </source>
</evidence>
<evidence type="ECO:0000256" key="7">
    <source>
        <dbReference type="ARBA" id="ARBA00022723"/>
    </source>
</evidence>
<dbReference type="EMBL" id="AFHG01000029">
    <property type="protein sequence ID" value="EGK73312.1"/>
    <property type="molecule type" value="Genomic_DNA"/>
</dbReference>
<organism evidence="20 21">
    <name type="scientific">Methyloversatilis universalis (strain ATCC BAA-1314 / DSM 25237 / JCM 13912 / CCUG 52030 / FAM5)</name>
    <dbReference type="NCBI Taxonomy" id="1000565"/>
    <lineage>
        <taxon>Bacteria</taxon>
        <taxon>Pseudomonadati</taxon>
        <taxon>Pseudomonadota</taxon>
        <taxon>Betaproteobacteria</taxon>
        <taxon>Nitrosomonadales</taxon>
        <taxon>Sterolibacteriaceae</taxon>
        <taxon>Methyloversatilis</taxon>
    </lineage>
</organism>
<evidence type="ECO:0000256" key="9">
    <source>
        <dbReference type="ARBA" id="ARBA00022741"/>
    </source>
</evidence>
<dbReference type="Proteomes" id="UP000005019">
    <property type="component" value="Unassembled WGS sequence"/>
</dbReference>
<evidence type="ECO:0000256" key="5">
    <source>
        <dbReference type="ARBA" id="ARBA00022475"/>
    </source>
</evidence>
<dbReference type="eggNOG" id="COG2217">
    <property type="taxonomic scope" value="Bacteria"/>
</dbReference>
<dbReference type="FunFam" id="3.30.70.100:FF:000005">
    <property type="entry name" value="Copper-exporting P-type ATPase A"/>
    <property type="match status" value="2"/>
</dbReference>
<comment type="caution">
    <text evidence="20">The sequence shown here is derived from an EMBL/GenBank/DDBJ whole genome shotgun (WGS) entry which is preliminary data.</text>
</comment>
<dbReference type="NCBIfam" id="TIGR00003">
    <property type="entry name" value="copper ion binding protein"/>
    <property type="match status" value="2"/>
</dbReference>
<evidence type="ECO:0000256" key="18">
    <source>
        <dbReference type="RuleBase" id="RU362081"/>
    </source>
</evidence>
<name>F5R854_METUF</name>
<dbReference type="InterPro" id="IPR006122">
    <property type="entry name" value="HMA_Cu_ion-bd"/>
</dbReference>
<dbReference type="SFLD" id="SFLDF00027">
    <property type="entry name" value="p-type_atpase"/>
    <property type="match status" value="1"/>
</dbReference>
<dbReference type="GO" id="GO:0140581">
    <property type="term" value="F:P-type monovalent copper transporter activity"/>
    <property type="evidence" value="ECO:0007669"/>
    <property type="project" value="UniProtKB-EC"/>
</dbReference>
<keyword evidence="8" id="KW-0677">Repeat</keyword>
<dbReference type="EC" id="7.2.2.8" evidence="3"/>
<dbReference type="InterPro" id="IPR008250">
    <property type="entry name" value="ATPase_P-typ_transduc_dom_A_sf"/>
</dbReference>
<dbReference type="SUPFAM" id="SSF55008">
    <property type="entry name" value="HMA, heavy metal-associated domain"/>
    <property type="match status" value="2"/>
</dbReference>
<comment type="subcellular location">
    <subcellularLocation>
        <location evidence="1">Cell membrane</location>
        <topology evidence="1">Multi-pass membrane protein</topology>
    </subcellularLocation>
</comment>
<dbReference type="GO" id="GO:0005886">
    <property type="term" value="C:plasma membrane"/>
    <property type="evidence" value="ECO:0007669"/>
    <property type="project" value="UniProtKB-SubCell"/>
</dbReference>